<dbReference type="Pfam" id="PF02196">
    <property type="entry name" value="RBD"/>
    <property type="match status" value="1"/>
</dbReference>
<feature type="domain" description="Phorbol-ester/DAG-type" evidence="4">
    <location>
        <begin position="208"/>
        <end position="254"/>
    </location>
</feature>
<dbReference type="EMBL" id="CAJPVJ010006568">
    <property type="protein sequence ID" value="CAG2170553.1"/>
    <property type="molecule type" value="Genomic_DNA"/>
</dbReference>
<dbReference type="GO" id="GO:0046872">
    <property type="term" value="F:metal ion binding"/>
    <property type="evidence" value="ECO:0007669"/>
    <property type="project" value="UniProtKB-KW"/>
</dbReference>
<feature type="compositionally biased region" description="Low complexity" evidence="3">
    <location>
        <begin position="377"/>
        <end position="404"/>
    </location>
</feature>
<keyword evidence="7" id="KW-1185">Reference proteome</keyword>
<evidence type="ECO:0000313" key="7">
    <source>
        <dbReference type="Proteomes" id="UP000728032"/>
    </source>
</evidence>
<evidence type="ECO:0000256" key="3">
    <source>
        <dbReference type="SAM" id="MobiDB-lite"/>
    </source>
</evidence>
<keyword evidence="2" id="KW-0862">Zinc</keyword>
<dbReference type="InterPro" id="IPR002219">
    <property type="entry name" value="PKC_DAG/PE"/>
</dbReference>
<organism evidence="6">
    <name type="scientific">Oppiella nova</name>
    <dbReference type="NCBI Taxonomy" id="334625"/>
    <lineage>
        <taxon>Eukaryota</taxon>
        <taxon>Metazoa</taxon>
        <taxon>Ecdysozoa</taxon>
        <taxon>Arthropoda</taxon>
        <taxon>Chelicerata</taxon>
        <taxon>Arachnida</taxon>
        <taxon>Acari</taxon>
        <taxon>Acariformes</taxon>
        <taxon>Sarcoptiformes</taxon>
        <taxon>Oribatida</taxon>
        <taxon>Brachypylina</taxon>
        <taxon>Oppioidea</taxon>
        <taxon>Oppiidae</taxon>
        <taxon>Oppiella</taxon>
    </lineage>
</organism>
<dbReference type="SMART" id="SM00109">
    <property type="entry name" value="C1"/>
    <property type="match status" value="1"/>
</dbReference>
<dbReference type="Pfam" id="PF00130">
    <property type="entry name" value="C1_1"/>
    <property type="match status" value="1"/>
</dbReference>
<dbReference type="AlphaFoldDB" id="A0A7R9M4F3"/>
<dbReference type="CDD" id="cd20811">
    <property type="entry name" value="C1_Raf"/>
    <property type="match status" value="1"/>
</dbReference>
<dbReference type="PROSITE" id="PS00479">
    <property type="entry name" value="ZF_DAG_PE_1"/>
    <property type="match status" value="1"/>
</dbReference>
<accession>A0A7R9M4F3</accession>
<dbReference type="EMBL" id="OC921393">
    <property type="protein sequence ID" value="CAD7653366.1"/>
    <property type="molecule type" value="Genomic_DNA"/>
</dbReference>
<name>A0A7R9M4F3_9ACAR</name>
<dbReference type="InterPro" id="IPR046349">
    <property type="entry name" value="C1-like_sf"/>
</dbReference>
<sequence length="413" mass="46398">MFYPIEDSTDILKSLISEKSKETMFLDQQLRNIQSMIRLTKGNLEALNARFAQYQHPPSMYIAEYEDLTSKLNEFQRQEEKLLELIADYGDYEDSPIDIIDGHNYELLANASSGSGSSSSQPRTPLKPVIRAHLPNQQRTTVPVYPGQTVREALAKAMRRRRLTPEMCSVFIYHNKQPIEWDRDITLLEGQEILVETRERFPIQTSISHNYVRKTFFTLAFCECCHRLLFHGFRCQTCGIRFHQRCANAVPSLCQPLRVESNYYRHLLALNDQSTYLSNSKQPQVSSQASQPSQTHRSTPLGQRERSTSAPNVCFNLVSHNDLTIEEIRTLTGASSIVLPAFISPLNSRRTNPYNPYATIGPISGKGAFSNLHPPHSSGTIATSSTSGYQGSISPSSSPTRTQSAGGFTTGNI</sequence>
<dbReference type="Proteomes" id="UP000728032">
    <property type="component" value="Unassembled WGS sequence"/>
</dbReference>
<dbReference type="InterPro" id="IPR003116">
    <property type="entry name" value="RBD_dom"/>
</dbReference>
<dbReference type="SMART" id="SM00455">
    <property type="entry name" value="RBD"/>
    <property type="match status" value="1"/>
</dbReference>
<feature type="region of interest" description="Disordered" evidence="3">
    <location>
        <begin position="280"/>
        <end position="308"/>
    </location>
</feature>
<evidence type="ECO:0000256" key="2">
    <source>
        <dbReference type="ARBA" id="ARBA00022833"/>
    </source>
</evidence>
<reference evidence="6" key="1">
    <citation type="submission" date="2020-11" db="EMBL/GenBank/DDBJ databases">
        <authorList>
            <person name="Tran Van P."/>
        </authorList>
    </citation>
    <scope>NUCLEOTIDE SEQUENCE</scope>
</reference>
<gene>
    <name evidence="6" type="ORF">ONB1V03_LOCUS10020</name>
</gene>
<dbReference type="Gene3D" id="3.30.60.20">
    <property type="match status" value="1"/>
</dbReference>
<feature type="region of interest" description="Disordered" evidence="3">
    <location>
        <begin position="370"/>
        <end position="413"/>
    </location>
</feature>
<feature type="domain" description="RBD" evidence="5">
    <location>
        <begin position="128"/>
        <end position="198"/>
    </location>
</feature>
<dbReference type="SUPFAM" id="SSF57889">
    <property type="entry name" value="Cysteine-rich domain"/>
    <property type="match status" value="1"/>
</dbReference>
<dbReference type="CDD" id="cd01816">
    <property type="entry name" value="RBD_RAF"/>
    <property type="match status" value="1"/>
</dbReference>
<dbReference type="OrthoDB" id="6494475at2759"/>
<feature type="compositionally biased region" description="Low complexity" evidence="3">
    <location>
        <begin position="280"/>
        <end position="294"/>
    </location>
</feature>
<dbReference type="GO" id="GO:0007165">
    <property type="term" value="P:signal transduction"/>
    <property type="evidence" value="ECO:0007669"/>
    <property type="project" value="InterPro"/>
</dbReference>
<evidence type="ECO:0000259" key="4">
    <source>
        <dbReference type="PROSITE" id="PS50081"/>
    </source>
</evidence>
<dbReference type="Gene3D" id="3.10.20.90">
    <property type="entry name" value="Phosphatidylinositol 3-kinase Catalytic Subunit, Chain A, domain 1"/>
    <property type="match status" value="1"/>
</dbReference>
<dbReference type="PROSITE" id="PS50898">
    <property type="entry name" value="RBD"/>
    <property type="match status" value="1"/>
</dbReference>
<dbReference type="SUPFAM" id="SSF54236">
    <property type="entry name" value="Ubiquitin-like"/>
    <property type="match status" value="1"/>
</dbReference>
<protein>
    <submittedName>
        <fullName evidence="6">Uncharacterized protein</fullName>
    </submittedName>
</protein>
<proteinExistence type="predicted"/>
<evidence type="ECO:0000256" key="1">
    <source>
        <dbReference type="ARBA" id="ARBA00022723"/>
    </source>
</evidence>
<keyword evidence="1" id="KW-0479">Metal-binding</keyword>
<dbReference type="InterPro" id="IPR029071">
    <property type="entry name" value="Ubiquitin-like_domsf"/>
</dbReference>
<evidence type="ECO:0000259" key="5">
    <source>
        <dbReference type="PROSITE" id="PS50898"/>
    </source>
</evidence>
<dbReference type="PROSITE" id="PS50081">
    <property type="entry name" value="ZF_DAG_PE_2"/>
    <property type="match status" value="1"/>
</dbReference>
<evidence type="ECO:0000313" key="6">
    <source>
        <dbReference type="EMBL" id="CAD7653366.1"/>
    </source>
</evidence>